<evidence type="ECO:0000313" key="4">
    <source>
        <dbReference type="Proteomes" id="UP000004030"/>
    </source>
</evidence>
<dbReference type="eggNOG" id="COG3187">
    <property type="taxonomic scope" value="Bacteria"/>
</dbReference>
<dbReference type="EMBL" id="AGFM01000064">
    <property type="protein sequence ID" value="EHJ58858.1"/>
    <property type="molecule type" value="Genomic_DNA"/>
</dbReference>
<sequence>MLLRSALILALSLGAASCGTGPKADVQLKGSAWRFALIDGKRPSTDAASIIFLGSKIRVQIGCNLMEGKWSMQDDRLVAAALSQSEIPCNNPVWGQEKAVTALLVATPRLAVDENRMIIQSSGHTAELVRDLQAAK</sequence>
<reference evidence="3 4" key="1">
    <citation type="journal article" date="2012" name="J. Bacteriol.">
        <title>Genome sequence of benzo(a)pyrene-degrading bacterium Novosphingobium pentaromativorans US6-1.</title>
        <authorList>
            <person name="Luo Y.R."/>
            <person name="Kang S.G."/>
            <person name="Kim S.J."/>
            <person name="Kim M.R."/>
            <person name="Li N."/>
            <person name="Lee J.H."/>
            <person name="Kwon K.K."/>
        </authorList>
    </citation>
    <scope>NUCLEOTIDE SEQUENCE [LARGE SCALE GENOMIC DNA]</scope>
    <source>
        <strain evidence="3 4">US6-1</strain>
    </source>
</reference>
<feature type="domain" description="DUF306" evidence="2">
    <location>
        <begin position="27"/>
        <end position="126"/>
    </location>
</feature>
<dbReference type="PROSITE" id="PS51257">
    <property type="entry name" value="PROKAR_LIPOPROTEIN"/>
    <property type="match status" value="1"/>
</dbReference>
<keyword evidence="1" id="KW-0732">Signal</keyword>
<dbReference type="STRING" id="1088721.JI59_02420"/>
<proteinExistence type="predicted"/>
<dbReference type="Gene3D" id="2.40.128.270">
    <property type="match status" value="1"/>
</dbReference>
<dbReference type="KEGG" id="npn:JI59_02420"/>
<dbReference type="AlphaFoldDB" id="G6EIB6"/>
<dbReference type="Pfam" id="PF03724">
    <property type="entry name" value="META"/>
    <property type="match status" value="1"/>
</dbReference>
<name>G6EIB6_9SPHN</name>
<comment type="caution">
    <text evidence="3">The sequence shown here is derived from an EMBL/GenBank/DDBJ whole genome shotgun (WGS) entry which is preliminary data.</text>
</comment>
<evidence type="ECO:0000256" key="1">
    <source>
        <dbReference type="SAM" id="SignalP"/>
    </source>
</evidence>
<organism evidence="3 4">
    <name type="scientific">Novosphingobium pentaromativorans US6-1</name>
    <dbReference type="NCBI Taxonomy" id="1088721"/>
    <lineage>
        <taxon>Bacteria</taxon>
        <taxon>Pseudomonadati</taxon>
        <taxon>Pseudomonadota</taxon>
        <taxon>Alphaproteobacteria</taxon>
        <taxon>Sphingomonadales</taxon>
        <taxon>Sphingomonadaceae</taxon>
        <taxon>Novosphingobium</taxon>
    </lineage>
</organism>
<gene>
    <name evidence="3" type="ORF">NSU_4087</name>
</gene>
<dbReference type="Proteomes" id="UP000004030">
    <property type="component" value="Unassembled WGS sequence"/>
</dbReference>
<protein>
    <recommendedName>
        <fullName evidence="2">DUF306 domain-containing protein</fullName>
    </recommendedName>
</protein>
<evidence type="ECO:0000259" key="2">
    <source>
        <dbReference type="Pfam" id="PF03724"/>
    </source>
</evidence>
<dbReference type="InterPro" id="IPR038670">
    <property type="entry name" value="HslJ-like_sf"/>
</dbReference>
<dbReference type="InterPro" id="IPR005184">
    <property type="entry name" value="DUF306_Meta_HslJ"/>
</dbReference>
<evidence type="ECO:0000313" key="3">
    <source>
        <dbReference type="EMBL" id="EHJ58858.1"/>
    </source>
</evidence>
<accession>G6EIB6</accession>
<dbReference type="OrthoDB" id="5489750at2"/>
<feature type="signal peptide" evidence="1">
    <location>
        <begin position="1"/>
        <end position="17"/>
    </location>
</feature>
<dbReference type="RefSeq" id="WP_007014995.1">
    <property type="nucleotide sequence ID" value="NZ_AGFM01000064.1"/>
</dbReference>
<keyword evidence="4" id="KW-1185">Reference proteome</keyword>
<dbReference type="PATRIC" id="fig|1088721.3.peg.4023"/>
<feature type="chain" id="PRO_5003488304" description="DUF306 domain-containing protein" evidence="1">
    <location>
        <begin position="18"/>
        <end position="136"/>
    </location>
</feature>